<dbReference type="RefSeq" id="WP_102245936.1">
    <property type="nucleotide sequence ID" value="NZ_CP025682.1"/>
</dbReference>
<protein>
    <submittedName>
        <fullName evidence="2">Uncharacterized protein</fullName>
    </submittedName>
</protein>
<evidence type="ECO:0000313" key="2">
    <source>
        <dbReference type="EMBL" id="AUN93862.1"/>
    </source>
</evidence>
<sequence>MSGRLVLLCFLLLACLSGGASAQVRTVFDGCVDARGAPVRSLEDNTLDTAFSTRIEDGRPVIRYNASQPPGASEAVRLFFYAHECSRLGLGLAPDALRTVGDAWRADCRALDTLLRSELIARAEVARLQADLDALDESARERLPGPPRNIDLPACARAGSARPLALPASRAPGQDRWNSCVHACADRLLACQRKTCGDLDCPSCLPAHERCVAACDVELR</sequence>
<keyword evidence="1" id="KW-0732">Signal</keyword>
<keyword evidence="3" id="KW-1185">Reference proteome</keyword>
<evidence type="ECO:0000313" key="3">
    <source>
        <dbReference type="Proteomes" id="UP000242205"/>
    </source>
</evidence>
<name>A0A2I6S3N2_9RHOO</name>
<reference evidence="2 3" key="1">
    <citation type="submission" date="2018-01" db="EMBL/GenBank/DDBJ databases">
        <authorList>
            <person name="Fu G.-Y."/>
        </authorList>
    </citation>
    <scope>NUCLEOTIDE SEQUENCE [LARGE SCALE GENOMIC DNA]</scope>
    <source>
        <strain evidence="2 3">SY39</strain>
    </source>
</reference>
<gene>
    <name evidence="2" type="ORF">C0099_02245</name>
</gene>
<dbReference type="EMBL" id="CP025682">
    <property type="protein sequence ID" value="AUN93862.1"/>
    <property type="molecule type" value="Genomic_DNA"/>
</dbReference>
<feature type="chain" id="PRO_5014366969" evidence="1">
    <location>
        <begin position="23"/>
        <end position="220"/>
    </location>
</feature>
<feature type="signal peptide" evidence="1">
    <location>
        <begin position="1"/>
        <end position="22"/>
    </location>
</feature>
<dbReference type="OrthoDB" id="5297096at2"/>
<dbReference type="AlphaFoldDB" id="A0A2I6S3N2"/>
<dbReference type="KEGG" id="atw:C0099_02245"/>
<dbReference type="PROSITE" id="PS51257">
    <property type="entry name" value="PROKAR_LIPOPROTEIN"/>
    <property type="match status" value="1"/>
</dbReference>
<proteinExistence type="predicted"/>
<organism evidence="2 3">
    <name type="scientific">Pseudazoarcus pumilus</name>
    <dbReference type="NCBI Taxonomy" id="2067960"/>
    <lineage>
        <taxon>Bacteria</taxon>
        <taxon>Pseudomonadati</taxon>
        <taxon>Pseudomonadota</taxon>
        <taxon>Betaproteobacteria</taxon>
        <taxon>Rhodocyclales</taxon>
        <taxon>Zoogloeaceae</taxon>
        <taxon>Pseudazoarcus</taxon>
    </lineage>
</organism>
<accession>A0A2I6S3N2</accession>
<dbReference type="Proteomes" id="UP000242205">
    <property type="component" value="Chromosome"/>
</dbReference>
<evidence type="ECO:0000256" key="1">
    <source>
        <dbReference type="SAM" id="SignalP"/>
    </source>
</evidence>